<accession>A0AAD9R112</accession>
<name>A0AAD9R112_ACRCE</name>
<evidence type="ECO:0000313" key="12">
    <source>
        <dbReference type="Proteomes" id="UP001249851"/>
    </source>
</evidence>
<dbReference type="InterPro" id="IPR027417">
    <property type="entry name" value="P-loop_NTPase"/>
</dbReference>
<feature type="short sequence motif" description="Q motif" evidence="6">
    <location>
        <begin position="25"/>
        <end position="53"/>
    </location>
</feature>
<dbReference type="SMART" id="SM00490">
    <property type="entry name" value="HELICc"/>
    <property type="match status" value="1"/>
</dbReference>
<comment type="caution">
    <text evidence="11">The sequence shown here is derived from an EMBL/GenBank/DDBJ whole genome shotgun (WGS) entry which is preliminary data.</text>
</comment>
<dbReference type="PANTHER" id="PTHR47959">
    <property type="entry name" value="ATP-DEPENDENT RNA HELICASE RHLE-RELATED"/>
    <property type="match status" value="1"/>
</dbReference>
<feature type="region of interest" description="Disordered" evidence="7">
    <location>
        <begin position="650"/>
        <end position="677"/>
    </location>
</feature>
<feature type="region of interest" description="Disordered" evidence="7">
    <location>
        <begin position="540"/>
        <end position="587"/>
    </location>
</feature>
<evidence type="ECO:0000256" key="5">
    <source>
        <dbReference type="ARBA" id="ARBA00022840"/>
    </source>
</evidence>
<keyword evidence="12" id="KW-1185">Reference proteome</keyword>
<dbReference type="SUPFAM" id="SSF52540">
    <property type="entry name" value="P-loop containing nucleoside triphosphate hydrolases"/>
    <property type="match status" value="2"/>
</dbReference>
<feature type="compositionally biased region" description="Polar residues" evidence="7">
    <location>
        <begin position="541"/>
        <end position="554"/>
    </location>
</feature>
<feature type="compositionally biased region" description="Acidic residues" evidence="7">
    <location>
        <begin position="764"/>
        <end position="783"/>
    </location>
</feature>
<evidence type="ECO:0000259" key="9">
    <source>
        <dbReference type="PROSITE" id="PS51194"/>
    </source>
</evidence>
<feature type="compositionally biased region" description="Polar residues" evidence="7">
    <location>
        <begin position="499"/>
        <end position="513"/>
    </location>
</feature>
<evidence type="ECO:0000259" key="8">
    <source>
        <dbReference type="PROSITE" id="PS51192"/>
    </source>
</evidence>
<protein>
    <recommendedName>
        <fullName evidence="1">RNA helicase</fullName>
        <ecNumber evidence="1">3.6.4.13</ecNumber>
    </recommendedName>
</protein>
<feature type="region of interest" description="Disordered" evidence="7">
    <location>
        <begin position="744"/>
        <end position="784"/>
    </location>
</feature>
<evidence type="ECO:0000256" key="4">
    <source>
        <dbReference type="ARBA" id="ARBA00022806"/>
    </source>
</evidence>
<dbReference type="PROSITE" id="PS51194">
    <property type="entry name" value="HELICASE_CTER"/>
    <property type="match status" value="1"/>
</dbReference>
<evidence type="ECO:0000256" key="7">
    <source>
        <dbReference type="SAM" id="MobiDB-lite"/>
    </source>
</evidence>
<dbReference type="InterPro" id="IPR001650">
    <property type="entry name" value="Helicase_C-like"/>
</dbReference>
<feature type="domain" description="DEAD-box RNA helicase Q" evidence="10">
    <location>
        <begin position="25"/>
        <end position="53"/>
    </location>
</feature>
<evidence type="ECO:0000256" key="2">
    <source>
        <dbReference type="ARBA" id="ARBA00022741"/>
    </source>
</evidence>
<dbReference type="InterPro" id="IPR011545">
    <property type="entry name" value="DEAD/DEAH_box_helicase_dom"/>
</dbReference>
<dbReference type="EC" id="3.6.4.13" evidence="1"/>
<dbReference type="SMART" id="SM00487">
    <property type="entry name" value="DEXDc"/>
    <property type="match status" value="1"/>
</dbReference>
<dbReference type="GO" id="GO:0003724">
    <property type="term" value="F:RNA helicase activity"/>
    <property type="evidence" value="ECO:0007669"/>
    <property type="project" value="UniProtKB-EC"/>
</dbReference>
<feature type="domain" description="Helicase C-terminal" evidence="9">
    <location>
        <begin position="235"/>
        <end position="390"/>
    </location>
</feature>
<dbReference type="InterPro" id="IPR050079">
    <property type="entry name" value="DEAD_box_RNA_helicase"/>
</dbReference>
<dbReference type="GO" id="GO:0016787">
    <property type="term" value="F:hydrolase activity"/>
    <property type="evidence" value="ECO:0007669"/>
    <property type="project" value="UniProtKB-KW"/>
</dbReference>
<evidence type="ECO:0000256" key="1">
    <source>
        <dbReference type="ARBA" id="ARBA00012552"/>
    </source>
</evidence>
<dbReference type="GO" id="GO:0005829">
    <property type="term" value="C:cytosol"/>
    <property type="evidence" value="ECO:0007669"/>
    <property type="project" value="TreeGrafter"/>
</dbReference>
<evidence type="ECO:0000259" key="10">
    <source>
        <dbReference type="PROSITE" id="PS51195"/>
    </source>
</evidence>
<dbReference type="InterPro" id="IPR000629">
    <property type="entry name" value="RNA-helicase_DEAD-box_CS"/>
</dbReference>
<dbReference type="Gene3D" id="3.40.50.300">
    <property type="entry name" value="P-loop containing nucleotide triphosphate hydrolases"/>
    <property type="match status" value="2"/>
</dbReference>
<keyword evidence="5" id="KW-0067">ATP-binding</keyword>
<keyword evidence="2" id="KW-0547">Nucleotide-binding</keyword>
<dbReference type="GO" id="GO:0005524">
    <property type="term" value="F:ATP binding"/>
    <property type="evidence" value="ECO:0007669"/>
    <property type="project" value="UniProtKB-KW"/>
</dbReference>
<evidence type="ECO:0000256" key="3">
    <source>
        <dbReference type="ARBA" id="ARBA00022801"/>
    </source>
</evidence>
<feature type="domain" description="Helicase ATP-binding" evidence="8">
    <location>
        <begin position="56"/>
        <end position="227"/>
    </location>
</feature>
<sequence length="961" mass="107773">MPRIRTAHKFTERQRTGDVLTDEFVDFKSLLLSSDVLKGLSSSGFERPSPIQLKAIPLGRCGLDLIAQAKSGTGKTCVFTVIALESLLLDQNTTQVLILAPTREIAVQIKDVISAVGSQMNQLVCHAFIGGLPVEEDKKLLKKASHIVVGTPGRIKSLIENGFLKTDSVRLFILDEADKLLEDNFQEQINWIFSSLPPNKQVMAFSATYPEYLAKHLTLYMREPTFVRLNANDPTLQGIKQFYQVVSFHPLPHKTFEEKILRLLKLLSSVSFNQCLVFSNYQIRAQSSQSQSQRLKAIEKLKEFKCRVLISTDLTSRGIDAEHVNLVVNMDVPRDHETYLHRIGRAGRFGTQGIGVTFVAKGEEEKLFKKMEETIGVTIDALPDPIPQFLCTNETPKGLSSKSVQPCLATVDIDIMKKSSAKKSDDLVKLHSLQPNTMQNPARFSDEFGCNADNNKIGMEQERCVLKTAGDIENKSEVCLKQNEMAPECGKCDTDKNSPSKTENVEQGTSDVQQKVQARSLSSLQGSSTCENCYGAERVENSQSTHTVTQNNSGGRVDDDDDDDEEEDDDDSDNGNSDDGEGIPGYKTVNGTCAVKIEKKQVFPHNADEKFHSSLAGEIMTADFFTKLQGLNFESCPEIETLRAECKPHLAPAGDNESRVSKTKHAGNNKLPPLSVEGKDLSKTLSTYERLKDMNLELEVTSEELSDEYDIMHDSKFDTATDNNSHLPSVEEFERYFEKYLKNGPSFEQHNPHSSDSITSGMDSDTEDDDGTQSSSDSDDEGESNSIDEMLVEHFHSVPCNYVSKSISPYEFPKSSNSGLHIGPNRLETLTERPSEVPQRLDSLQGSYNENTENSIFENHPSCVICYDKSCDCQLKQCWPDHFSTTNFNWHETSSNDWLNSGTRRLPPSSQQYFHQPYDQDSQWNLSWYNAYHRQVDYIKQFVSLSRGCAFVQVKERSHWA</sequence>
<dbReference type="InterPro" id="IPR014001">
    <property type="entry name" value="Helicase_ATP-bd"/>
</dbReference>
<dbReference type="PROSITE" id="PS00039">
    <property type="entry name" value="DEAD_ATP_HELICASE"/>
    <property type="match status" value="1"/>
</dbReference>
<keyword evidence="3" id="KW-0378">Hydrolase</keyword>
<evidence type="ECO:0000313" key="11">
    <source>
        <dbReference type="EMBL" id="KAK2571132.1"/>
    </source>
</evidence>
<dbReference type="CDD" id="cd18787">
    <property type="entry name" value="SF2_C_DEAD"/>
    <property type="match status" value="1"/>
</dbReference>
<reference evidence="11" key="2">
    <citation type="journal article" date="2023" name="Science">
        <title>Genomic signatures of disease resistance in endangered staghorn corals.</title>
        <authorList>
            <person name="Vollmer S.V."/>
            <person name="Selwyn J.D."/>
            <person name="Despard B.A."/>
            <person name="Roesel C.L."/>
        </authorList>
    </citation>
    <scope>NUCLEOTIDE SEQUENCE</scope>
    <source>
        <strain evidence="11">K2</strain>
    </source>
</reference>
<evidence type="ECO:0000256" key="6">
    <source>
        <dbReference type="PROSITE-ProRule" id="PRU00552"/>
    </source>
</evidence>
<dbReference type="AlphaFoldDB" id="A0AAD9R112"/>
<feature type="compositionally biased region" description="Polar residues" evidence="7">
    <location>
        <begin position="746"/>
        <end position="758"/>
    </location>
</feature>
<proteinExistence type="predicted"/>
<dbReference type="Pfam" id="PF00270">
    <property type="entry name" value="DEAD"/>
    <property type="match status" value="1"/>
</dbReference>
<dbReference type="CDD" id="cd17943">
    <property type="entry name" value="DEADc_DDX20"/>
    <property type="match status" value="1"/>
</dbReference>
<dbReference type="InterPro" id="IPR014014">
    <property type="entry name" value="RNA_helicase_DEAD_Q_motif"/>
</dbReference>
<dbReference type="EMBL" id="JARQWQ010000006">
    <property type="protein sequence ID" value="KAK2571132.1"/>
    <property type="molecule type" value="Genomic_DNA"/>
</dbReference>
<dbReference type="Proteomes" id="UP001249851">
    <property type="component" value="Unassembled WGS sequence"/>
</dbReference>
<organism evidence="11 12">
    <name type="scientific">Acropora cervicornis</name>
    <name type="common">Staghorn coral</name>
    <dbReference type="NCBI Taxonomy" id="6130"/>
    <lineage>
        <taxon>Eukaryota</taxon>
        <taxon>Metazoa</taxon>
        <taxon>Cnidaria</taxon>
        <taxon>Anthozoa</taxon>
        <taxon>Hexacorallia</taxon>
        <taxon>Scleractinia</taxon>
        <taxon>Astrocoeniina</taxon>
        <taxon>Acroporidae</taxon>
        <taxon>Acropora</taxon>
    </lineage>
</organism>
<feature type="compositionally biased region" description="Acidic residues" evidence="7">
    <location>
        <begin position="558"/>
        <end position="581"/>
    </location>
</feature>
<dbReference type="GO" id="GO:0003676">
    <property type="term" value="F:nucleic acid binding"/>
    <property type="evidence" value="ECO:0007669"/>
    <property type="project" value="InterPro"/>
</dbReference>
<keyword evidence="4 11" id="KW-0347">Helicase</keyword>
<dbReference type="PROSITE" id="PS51195">
    <property type="entry name" value="Q_MOTIF"/>
    <property type="match status" value="1"/>
</dbReference>
<dbReference type="PROSITE" id="PS51192">
    <property type="entry name" value="HELICASE_ATP_BIND_1"/>
    <property type="match status" value="1"/>
</dbReference>
<dbReference type="PANTHER" id="PTHR47959:SF1">
    <property type="entry name" value="ATP-DEPENDENT RNA HELICASE DBPA"/>
    <property type="match status" value="1"/>
</dbReference>
<gene>
    <name evidence="11" type="ORF">P5673_003693</name>
</gene>
<reference evidence="11" key="1">
    <citation type="journal article" date="2023" name="G3 (Bethesda)">
        <title>Whole genome assembly and annotation of the endangered Caribbean coral Acropora cervicornis.</title>
        <authorList>
            <person name="Selwyn J.D."/>
            <person name="Vollmer S.V."/>
        </authorList>
    </citation>
    <scope>NUCLEOTIDE SEQUENCE</scope>
    <source>
        <strain evidence="11">K2</strain>
    </source>
</reference>
<feature type="region of interest" description="Disordered" evidence="7">
    <location>
        <begin position="487"/>
        <end position="513"/>
    </location>
</feature>
<dbReference type="Pfam" id="PF00271">
    <property type="entry name" value="Helicase_C"/>
    <property type="match status" value="1"/>
</dbReference>